<feature type="region of interest" description="Disordered" evidence="2">
    <location>
        <begin position="142"/>
        <end position="177"/>
    </location>
</feature>
<dbReference type="SMART" id="SM00646">
    <property type="entry name" value="Ami_3"/>
    <property type="match status" value="1"/>
</dbReference>
<dbReference type="CDD" id="cd02696">
    <property type="entry name" value="MurNAc-LAA"/>
    <property type="match status" value="1"/>
</dbReference>
<accession>A0ABW5P4A6</accession>
<evidence type="ECO:0000259" key="4">
    <source>
        <dbReference type="SMART" id="SM00646"/>
    </source>
</evidence>
<evidence type="ECO:0000256" key="1">
    <source>
        <dbReference type="ARBA" id="ARBA00022801"/>
    </source>
</evidence>
<dbReference type="InterPro" id="IPR050695">
    <property type="entry name" value="N-acetylmuramoyl_amidase_3"/>
</dbReference>
<keyword evidence="1" id="KW-0378">Hydrolase</keyword>
<feature type="domain" description="MurNAc-LAA" evidence="4">
    <location>
        <begin position="235"/>
        <end position="387"/>
    </location>
</feature>
<reference evidence="6" key="1">
    <citation type="journal article" date="2019" name="Int. J. Syst. Evol. Microbiol.">
        <title>The Global Catalogue of Microorganisms (GCM) 10K type strain sequencing project: providing services to taxonomists for standard genome sequencing and annotation.</title>
        <authorList>
            <consortium name="The Broad Institute Genomics Platform"/>
            <consortium name="The Broad Institute Genome Sequencing Center for Infectious Disease"/>
            <person name="Wu L."/>
            <person name="Ma J."/>
        </authorList>
    </citation>
    <scope>NUCLEOTIDE SEQUENCE [LARGE SCALE GENOMIC DNA]</scope>
    <source>
        <strain evidence="6">KCTC 33842</strain>
    </source>
</reference>
<organism evidence="5 6">
    <name type="scientific">Deinococcus taklimakanensis</name>
    <dbReference type="NCBI Taxonomy" id="536443"/>
    <lineage>
        <taxon>Bacteria</taxon>
        <taxon>Thermotogati</taxon>
        <taxon>Deinococcota</taxon>
        <taxon>Deinococci</taxon>
        <taxon>Deinococcales</taxon>
        <taxon>Deinococcaceae</taxon>
        <taxon>Deinococcus</taxon>
    </lineage>
</organism>
<sequence>MKALRLPNVRLPALHRAPANAAVLRPLALGALLLWPAASAAPRVGEHDGYTRLVFDLPTASGVKILSQTSAARRLTVKLSSKLSAEQGALEAKGVTAYAVSGGTVIVTLASGVTGAKASVLGATAGQAARLVIDVPNAEKTASAARPAQTPAPTPSVVRTASTRTPTRPRVVLDAGHGGVDPGMASRWIVEEDVTLDIALRTRAELVKHGVDVVMVRDRDTQLSTDKTRDLDERARLAKNDAVSAYISIHVNAGSAAAQGIETYYFGQPLAGRNRSLAIQENGGGALGETLTRRATSSAQDTLGDILAQAKLSFSRALAQKVQSRLIAATGAVNRGVQTDAFYVIRNPTTAAILVEVGFGSSPVEGPKLATAAYRERLAQGLARAILDFLNVK</sequence>
<feature type="signal peptide" evidence="3">
    <location>
        <begin position="1"/>
        <end position="21"/>
    </location>
</feature>
<evidence type="ECO:0000256" key="3">
    <source>
        <dbReference type="SAM" id="SignalP"/>
    </source>
</evidence>
<comment type="caution">
    <text evidence="5">The sequence shown here is derived from an EMBL/GenBank/DDBJ whole genome shotgun (WGS) entry which is preliminary data.</text>
</comment>
<dbReference type="RefSeq" id="WP_386845295.1">
    <property type="nucleotide sequence ID" value="NZ_JBHUMK010000041.1"/>
</dbReference>
<feature type="chain" id="PRO_5047423577" evidence="3">
    <location>
        <begin position="22"/>
        <end position="393"/>
    </location>
</feature>
<dbReference type="Proteomes" id="UP001597475">
    <property type="component" value="Unassembled WGS sequence"/>
</dbReference>
<dbReference type="PANTHER" id="PTHR30404:SF0">
    <property type="entry name" value="N-ACETYLMURAMOYL-L-ALANINE AMIDASE AMIC"/>
    <property type="match status" value="1"/>
</dbReference>
<gene>
    <name evidence="5" type="ORF">ACFSR9_09700</name>
</gene>
<keyword evidence="3" id="KW-0732">Signal</keyword>
<protein>
    <submittedName>
        <fullName evidence="5">N-acetylmuramoyl-L-alanine amidase</fullName>
    </submittedName>
</protein>
<dbReference type="EMBL" id="JBHUMK010000041">
    <property type="protein sequence ID" value="MFD2609706.1"/>
    <property type="molecule type" value="Genomic_DNA"/>
</dbReference>
<evidence type="ECO:0000256" key="2">
    <source>
        <dbReference type="SAM" id="MobiDB-lite"/>
    </source>
</evidence>
<evidence type="ECO:0000313" key="5">
    <source>
        <dbReference type="EMBL" id="MFD2609706.1"/>
    </source>
</evidence>
<name>A0ABW5P4A6_9DEIO</name>
<proteinExistence type="predicted"/>
<dbReference type="Gene3D" id="3.40.630.40">
    <property type="entry name" value="Zn-dependent exopeptidases"/>
    <property type="match status" value="1"/>
</dbReference>
<feature type="compositionally biased region" description="Low complexity" evidence="2">
    <location>
        <begin position="142"/>
        <end position="172"/>
    </location>
</feature>
<dbReference type="Pfam" id="PF01520">
    <property type="entry name" value="Amidase_3"/>
    <property type="match status" value="1"/>
</dbReference>
<dbReference type="SUPFAM" id="SSF53187">
    <property type="entry name" value="Zn-dependent exopeptidases"/>
    <property type="match status" value="1"/>
</dbReference>
<dbReference type="InterPro" id="IPR002508">
    <property type="entry name" value="MurNAc-LAA_cat"/>
</dbReference>
<keyword evidence="6" id="KW-1185">Reference proteome</keyword>
<dbReference type="PANTHER" id="PTHR30404">
    <property type="entry name" value="N-ACETYLMURAMOYL-L-ALANINE AMIDASE"/>
    <property type="match status" value="1"/>
</dbReference>
<evidence type="ECO:0000313" key="6">
    <source>
        <dbReference type="Proteomes" id="UP001597475"/>
    </source>
</evidence>